<dbReference type="Gene3D" id="3.40.50.2000">
    <property type="entry name" value="Glycogen Phosphorylase B"/>
    <property type="match status" value="2"/>
</dbReference>
<dbReference type="Proteomes" id="UP000193411">
    <property type="component" value="Unassembled WGS sequence"/>
</dbReference>
<dbReference type="InterPro" id="IPR050426">
    <property type="entry name" value="Glycosyltransferase_28"/>
</dbReference>
<reference evidence="1 2" key="1">
    <citation type="submission" date="2016-07" db="EMBL/GenBank/DDBJ databases">
        <title>Pervasive Adenine N6-methylation of Active Genes in Fungi.</title>
        <authorList>
            <consortium name="DOE Joint Genome Institute"/>
            <person name="Mondo S.J."/>
            <person name="Dannebaum R.O."/>
            <person name="Kuo R.C."/>
            <person name="Labutti K."/>
            <person name="Haridas S."/>
            <person name="Kuo A."/>
            <person name="Salamov A."/>
            <person name="Ahrendt S.R."/>
            <person name="Lipzen A."/>
            <person name="Sullivan W."/>
            <person name="Andreopoulos W.B."/>
            <person name="Clum A."/>
            <person name="Lindquist E."/>
            <person name="Daum C."/>
            <person name="Ramamoorthy G.K."/>
            <person name="Gryganskyi A."/>
            <person name="Culley D."/>
            <person name="Magnuson J.K."/>
            <person name="James T.Y."/>
            <person name="O'Malley M.A."/>
            <person name="Stajich J.E."/>
            <person name="Spatafora J.W."/>
            <person name="Visel A."/>
            <person name="Grigoriev I.V."/>
        </authorList>
    </citation>
    <scope>NUCLEOTIDE SEQUENCE [LARGE SCALE GENOMIC DNA]</scope>
    <source>
        <strain evidence="1 2">PL171</strain>
    </source>
</reference>
<dbReference type="SUPFAM" id="SSF53756">
    <property type="entry name" value="UDP-Glycosyltransferase/glycogen phosphorylase"/>
    <property type="match status" value="1"/>
</dbReference>
<dbReference type="PANTHER" id="PTHR48050">
    <property type="entry name" value="STEROL 3-BETA-GLUCOSYLTRANSFERASE"/>
    <property type="match status" value="1"/>
</dbReference>
<dbReference type="AlphaFoldDB" id="A0A1Y2HPI2"/>
<protein>
    <recommendedName>
        <fullName evidence="3">Glycosyltransferase family 28 N-terminal domain-containing protein</fullName>
    </recommendedName>
</protein>
<dbReference type="EMBL" id="MCFL01000016">
    <property type="protein sequence ID" value="ORZ36517.1"/>
    <property type="molecule type" value="Genomic_DNA"/>
</dbReference>
<organism evidence="1 2">
    <name type="scientific">Catenaria anguillulae PL171</name>
    <dbReference type="NCBI Taxonomy" id="765915"/>
    <lineage>
        <taxon>Eukaryota</taxon>
        <taxon>Fungi</taxon>
        <taxon>Fungi incertae sedis</taxon>
        <taxon>Blastocladiomycota</taxon>
        <taxon>Blastocladiomycetes</taxon>
        <taxon>Blastocladiales</taxon>
        <taxon>Catenariaceae</taxon>
        <taxon>Catenaria</taxon>
    </lineage>
</organism>
<evidence type="ECO:0000313" key="1">
    <source>
        <dbReference type="EMBL" id="ORZ36517.1"/>
    </source>
</evidence>
<dbReference type="PROSITE" id="PS51257">
    <property type="entry name" value="PROKAR_LIPOPROTEIN"/>
    <property type="match status" value="1"/>
</dbReference>
<sequence length="478" mass="52434">MTMQQKRLLFTCIGTRGDVEPCLALASAIVGACPNRYDITIATHDEFKQLVFGNSAITQFLAIEPSLKSASESALGQRVRAATNSLLSMDLSAIRDFMQTQNDGWFASLRNASDSHGPFDIVFLGLLGCLSGFPAYIKSLPTDRQPRLCVLNTFPVVPTGEFTSPTSGLPVSLPFAWLNRVSWTVESWIKYESFDVPLMKRLCQHHGVPFWPEHGSIKSAIADVPHWAVFHVFSPALLPQPLDWPQQHSAIGFLSKDLLVPDQHLGDHLPADLQSFLTDAQAQQALVIYLNFGSMIPTAFTSDEHAAEVLQTMCNGLSQASTCLGRPLRFVVHTFWPPSANSQTDKPFLPDFGSLPSSFFVLAHSISHSLLLPQVDFSIQHGGVGTLQASILHGCIPIVFPCMVGVDQSFWAGVVEKRGLGVNGGWASRATSESVVSAVNKAIRGMDVFRKQCREVAESMRSKEDPVARIVEWMQQSQ</sequence>
<name>A0A1Y2HPI2_9FUNG</name>
<evidence type="ECO:0008006" key="3">
    <source>
        <dbReference type="Google" id="ProtNLM"/>
    </source>
</evidence>
<evidence type="ECO:0000313" key="2">
    <source>
        <dbReference type="Proteomes" id="UP000193411"/>
    </source>
</evidence>
<accession>A0A1Y2HPI2</accession>
<proteinExistence type="predicted"/>
<dbReference type="STRING" id="765915.A0A1Y2HPI2"/>
<dbReference type="OrthoDB" id="5835829at2759"/>
<keyword evidence="2" id="KW-1185">Reference proteome</keyword>
<dbReference type="PANTHER" id="PTHR48050:SF13">
    <property type="entry name" value="STEROL 3-BETA-GLUCOSYLTRANSFERASE UGT80A2"/>
    <property type="match status" value="1"/>
</dbReference>
<gene>
    <name evidence="1" type="ORF">BCR44DRAFT_25458</name>
</gene>
<comment type="caution">
    <text evidence="1">The sequence shown here is derived from an EMBL/GenBank/DDBJ whole genome shotgun (WGS) entry which is preliminary data.</text>
</comment>